<dbReference type="RefSeq" id="WP_078485105.1">
    <property type="nucleotide sequence ID" value="NZ_MPRL01000108.1"/>
</dbReference>
<evidence type="ECO:0000313" key="1">
    <source>
        <dbReference type="EMBL" id="OOZ38273.1"/>
    </source>
</evidence>
<dbReference type="OrthoDB" id="1433435at2"/>
<reference evidence="1 2" key="1">
    <citation type="submission" date="2016-11" db="EMBL/GenBank/DDBJ databases">
        <title>Mixed transmission modes and dynamic genome evolution in an obligate animal-bacterial symbiosis.</title>
        <authorList>
            <person name="Russell S.L."/>
            <person name="Corbett-Detig R.B."/>
            <person name="Cavanaugh C.M."/>
        </authorList>
    </citation>
    <scope>NUCLEOTIDE SEQUENCE [LARGE SCALE GENOMIC DNA]</scope>
    <source>
        <strain evidence="1">Sveles-Q1</strain>
    </source>
</reference>
<dbReference type="Proteomes" id="UP000191110">
    <property type="component" value="Unassembled WGS sequence"/>
</dbReference>
<keyword evidence="2" id="KW-1185">Reference proteome</keyword>
<proteinExistence type="predicted"/>
<accession>A0A1T2KZJ8</accession>
<evidence type="ECO:0000313" key="2">
    <source>
        <dbReference type="Proteomes" id="UP000191110"/>
    </source>
</evidence>
<dbReference type="EMBL" id="MPRL01000108">
    <property type="protein sequence ID" value="OOZ38273.1"/>
    <property type="molecule type" value="Genomic_DNA"/>
</dbReference>
<dbReference type="AlphaFoldDB" id="A0A1T2KZJ8"/>
<name>A0A1T2KZJ8_9GAMM</name>
<organism evidence="1 2">
    <name type="scientific">Solemya pervernicosa gill symbiont</name>
    <dbReference type="NCBI Taxonomy" id="642797"/>
    <lineage>
        <taxon>Bacteria</taxon>
        <taxon>Pseudomonadati</taxon>
        <taxon>Pseudomonadota</taxon>
        <taxon>Gammaproteobacteria</taxon>
        <taxon>sulfur-oxidizing symbionts</taxon>
    </lineage>
</organism>
<sequence length="312" mass="34884">MNIFSVSDNIENRVESERYDLFITASGYESRSRYVAENYKPSSERCVVLGFEEHRESCARSINDEFYRNNNFDYRCVSGNHSLKAERIYNRLVTGITNKEIKVLVDVTSMTRSWYGGIIKSMIASESIDRIEVDFVYSPARYTASIDAYPPNEVVGHVAGFSAISLPDLPSVLIIGIGKEKGRAVGLCGYLDPSRTIAFIPQSGIDVRYDDEAIEGNSDVLKHISEEDIYYYSVTDPLNAIKKLESVVLGCKREWRPVLATFGPKIFGLCCFLVASQYRDVSVWRVSAATSEDPVDRQAAGVITGLSTVWLA</sequence>
<gene>
    <name evidence="1" type="ORF">BOW53_16085</name>
</gene>
<protein>
    <submittedName>
        <fullName evidence="1">Uncharacterized protein</fullName>
    </submittedName>
</protein>
<comment type="caution">
    <text evidence="1">The sequence shown here is derived from an EMBL/GenBank/DDBJ whole genome shotgun (WGS) entry which is preliminary data.</text>
</comment>